<dbReference type="Proteomes" id="UP000823775">
    <property type="component" value="Unassembled WGS sequence"/>
</dbReference>
<evidence type="ECO:0000256" key="1">
    <source>
        <dbReference type="SAM" id="MobiDB-lite"/>
    </source>
</evidence>
<accession>A0ABS8VJJ6</accession>
<dbReference type="EMBL" id="JACEIK010004994">
    <property type="protein sequence ID" value="MCD9646986.1"/>
    <property type="molecule type" value="Genomic_DNA"/>
</dbReference>
<protein>
    <submittedName>
        <fullName evidence="2">Uncharacterized protein</fullName>
    </submittedName>
</protein>
<organism evidence="2 3">
    <name type="scientific">Datura stramonium</name>
    <name type="common">Jimsonweed</name>
    <name type="synonym">Common thornapple</name>
    <dbReference type="NCBI Taxonomy" id="4076"/>
    <lineage>
        <taxon>Eukaryota</taxon>
        <taxon>Viridiplantae</taxon>
        <taxon>Streptophyta</taxon>
        <taxon>Embryophyta</taxon>
        <taxon>Tracheophyta</taxon>
        <taxon>Spermatophyta</taxon>
        <taxon>Magnoliopsida</taxon>
        <taxon>eudicotyledons</taxon>
        <taxon>Gunneridae</taxon>
        <taxon>Pentapetalae</taxon>
        <taxon>asterids</taxon>
        <taxon>lamiids</taxon>
        <taxon>Solanales</taxon>
        <taxon>Solanaceae</taxon>
        <taxon>Solanoideae</taxon>
        <taxon>Datureae</taxon>
        <taxon>Datura</taxon>
    </lineage>
</organism>
<proteinExistence type="predicted"/>
<feature type="compositionally biased region" description="Polar residues" evidence="1">
    <location>
        <begin position="14"/>
        <end position="30"/>
    </location>
</feature>
<feature type="non-terminal residue" evidence="2">
    <location>
        <position position="53"/>
    </location>
</feature>
<gene>
    <name evidence="2" type="ORF">HAX54_037264</name>
</gene>
<reference evidence="2 3" key="1">
    <citation type="journal article" date="2021" name="BMC Genomics">
        <title>Datura genome reveals duplications of psychoactive alkaloid biosynthetic genes and high mutation rate following tissue culture.</title>
        <authorList>
            <person name="Rajewski A."/>
            <person name="Carter-House D."/>
            <person name="Stajich J."/>
            <person name="Litt A."/>
        </authorList>
    </citation>
    <scope>NUCLEOTIDE SEQUENCE [LARGE SCALE GENOMIC DNA]</scope>
    <source>
        <strain evidence="2">AR-01</strain>
    </source>
</reference>
<name>A0ABS8VJJ6_DATST</name>
<feature type="region of interest" description="Disordered" evidence="1">
    <location>
        <begin position="1"/>
        <end position="30"/>
    </location>
</feature>
<comment type="caution">
    <text evidence="2">The sequence shown here is derived from an EMBL/GenBank/DDBJ whole genome shotgun (WGS) entry which is preliminary data.</text>
</comment>
<evidence type="ECO:0000313" key="3">
    <source>
        <dbReference type="Proteomes" id="UP000823775"/>
    </source>
</evidence>
<keyword evidence="3" id="KW-1185">Reference proteome</keyword>
<sequence>MVATSVTPPGYGSQVLTGRGTSKDGASNSNKAHSKFYTLVGLQDPKASANIVT</sequence>
<evidence type="ECO:0000313" key="2">
    <source>
        <dbReference type="EMBL" id="MCD9646986.1"/>
    </source>
</evidence>